<evidence type="ECO:0008006" key="3">
    <source>
        <dbReference type="Google" id="ProtNLM"/>
    </source>
</evidence>
<reference evidence="1 2" key="1">
    <citation type="submission" date="2017-06" db="EMBL/GenBank/DDBJ databases">
        <authorList>
            <person name="Kim H.J."/>
            <person name="Triplett B.A."/>
        </authorList>
    </citation>
    <scope>NUCLEOTIDE SEQUENCE [LARGE SCALE GENOMIC DNA]</scope>
    <source>
        <strain evidence="1 2">DSM 11445</strain>
    </source>
</reference>
<gene>
    <name evidence="1" type="ORF">SAMN04488078_103143</name>
</gene>
<organism evidence="1 2">
    <name type="scientific">Antarctobacter heliothermus</name>
    <dbReference type="NCBI Taxonomy" id="74033"/>
    <lineage>
        <taxon>Bacteria</taxon>
        <taxon>Pseudomonadati</taxon>
        <taxon>Pseudomonadota</taxon>
        <taxon>Alphaproteobacteria</taxon>
        <taxon>Rhodobacterales</taxon>
        <taxon>Roseobacteraceae</taxon>
        <taxon>Antarctobacter</taxon>
    </lineage>
</organism>
<proteinExistence type="predicted"/>
<name>A0A239HAH7_9RHOB</name>
<sequence>MAPGYRGRMILQDRIPYDIHEVPKLPGIKPLNPADWLQVDEAYAAQMAERRQRLDAQRAAVLALDPQAVPAARELSEVVLAALPEGFTVTKTSVRCPDGAVIARDVTDPMGTLGRIVQEDLCLMEKRGPEHVLTGAVLCFPASWRLDEKFMRPMTAIHDPVDIYDDALARRVQRLFDGVREGHPLWRFNAFPYAEADLHQPRSVTAPRAGVDPGSAPFWRSERQCLIRLPETQAVVFSIHTYVVRGMGVMAGTG</sequence>
<evidence type="ECO:0000313" key="1">
    <source>
        <dbReference type="EMBL" id="SNS77254.1"/>
    </source>
</evidence>
<dbReference type="InterPro" id="IPR021848">
    <property type="entry name" value="HODM_asu-like"/>
</dbReference>
<protein>
    <recommendedName>
        <fullName evidence="3">DUF3445 domain-containing protein</fullName>
    </recommendedName>
</protein>
<dbReference type="Proteomes" id="UP000198440">
    <property type="component" value="Unassembled WGS sequence"/>
</dbReference>
<dbReference type="EMBL" id="FZON01000031">
    <property type="protein sequence ID" value="SNS77254.1"/>
    <property type="molecule type" value="Genomic_DNA"/>
</dbReference>
<dbReference type="AlphaFoldDB" id="A0A239HAH7"/>
<dbReference type="Pfam" id="PF11927">
    <property type="entry name" value="HODM_asu-like"/>
    <property type="match status" value="1"/>
</dbReference>
<evidence type="ECO:0000313" key="2">
    <source>
        <dbReference type="Proteomes" id="UP000198440"/>
    </source>
</evidence>
<accession>A0A239HAH7</accession>